<protein>
    <recommendedName>
        <fullName evidence="2">histidine kinase</fullName>
        <ecNumber evidence="2">2.7.13.3</ecNumber>
    </recommendedName>
</protein>
<dbReference type="PROSITE" id="PS50110">
    <property type="entry name" value="RESPONSE_REGULATORY"/>
    <property type="match status" value="1"/>
</dbReference>
<evidence type="ECO:0000256" key="7">
    <source>
        <dbReference type="SAM" id="Coils"/>
    </source>
</evidence>
<keyword evidence="3 6" id="KW-0597">Phosphoprotein</keyword>
<evidence type="ECO:0000313" key="10">
    <source>
        <dbReference type="EMBL" id="SAL38771.1"/>
    </source>
</evidence>
<dbReference type="Pfam" id="PF08448">
    <property type="entry name" value="PAS_4"/>
    <property type="match status" value="1"/>
</dbReference>
<dbReference type="InterPro" id="IPR036097">
    <property type="entry name" value="HisK_dim/P_sf"/>
</dbReference>
<gene>
    <name evidence="10" type="ORF">AWB64_04028</name>
</gene>
<name>A0A158H3Z4_CABSO</name>
<dbReference type="Gene3D" id="3.30.450.20">
    <property type="entry name" value="PAS domain"/>
    <property type="match status" value="1"/>
</dbReference>
<dbReference type="SMART" id="SM00388">
    <property type="entry name" value="HisKA"/>
    <property type="match status" value="1"/>
</dbReference>
<dbReference type="Gene3D" id="3.30.565.10">
    <property type="entry name" value="Histidine kinase-like ATPase, C-terminal domain"/>
    <property type="match status" value="1"/>
</dbReference>
<dbReference type="InterPro" id="IPR001789">
    <property type="entry name" value="Sig_transdc_resp-reg_receiver"/>
</dbReference>
<dbReference type="Pfam" id="PF01590">
    <property type="entry name" value="GAF"/>
    <property type="match status" value="1"/>
</dbReference>
<dbReference type="InterPro" id="IPR003018">
    <property type="entry name" value="GAF"/>
</dbReference>
<evidence type="ECO:0000256" key="1">
    <source>
        <dbReference type="ARBA" id="ARBA00000085"/>
    </source>
</evidence>
<feature type="domain" description="Histidine kinase" evidence="8">
    <location>
        <begin position="359"/>
        <end position="584"/>
    </location>
</feature>
<organism evidence="10 11">
    <name type="scientific">Caballeronia sordidicola</name>
    <name type="common">Burkholderia sordidicola</name>
    <dbReference type="NCBI Taxonomy" id="196367"/>
    <lineage>
        <taxon>Bacteria</taxon>
        <taxon>Pseudomonadati</taxon>
        <taxon>Pseudomonadota</taxon>
        <taxon>Betaproteobacteria</taxon>
        <taxon>Burkholderiales</taxon>
        <taxon>Burkholderiaceae</taxon>
        <taxon>Caballeronia</taxon>
    </lineage>
</organism>
<keyword evidence="4" id="KW-0808">Transferase</keyword>
<comment type="catalytic activity">
    <reaction evidence="1">
        <text>ATP + protein L-histidine = ADP + protein N-phospho-L-histidine.</text>
        <dbReference type="EC" id="2.7.13.3"/>
    </reaction>
</comment>
<dbReference type="Pfam" id="PF00512">
    <property type="entry name" value="HisKA"/>
    <property type="match status" value="1"/>
</dbReference>
<feature type="coiled-coil region" evidence="7">
    <location>
        <begin position="309"/>
        <end position="343"/>
    </location>
</feature>
<evidence type="ECO:0000256" key="3">
    <source>
        <dbReference type="ARBA" id="ARBA00022553"/>
    </source>
</evidence>
<dbReference type="SUPFAM" id="SSF55874">
    <property type="entry name" value="ATPase domain of HSP90 chaperone/DNA topoisomerase II/histidine kinase"/>
    <property type="match status" value="1"/>
</dbReference>
<evidence type="ECO:0000259" key="9">
    <source>
        <dbReference type="PROSITE" id="PS50110"/>
    </source>
</evidence>
<evidence type="ECO:0000256" key="6">
    <source>
        <dbReference type="PROSITE-ProRule" id="PRU00169"/>
    </source>
</evidence>
<reference evidence="10 11" key="1">
    <citation type="submission" date="2016-01" db="EMBL/GenBank/DDBJ databases">
        <authorList>
            <person name="Oliw E.H."/>
        </authorList>
    </citation>
    <scope>NUCLEOTIDE SEQUENCE [LARGE SCALE GENOMIC DNA]</scope>
    <source>
        <strain evidence="10">LMG 22029</strain>
    </source>
</reference>
<dbReference type="InterPro" id="IPR003661">
    <property type="entry name" value="HisK_dim/P_dom"/>
</dbReference>
<dbReference type="InterPro" id="IPR003594">
    <property type="entry name" value="HATPase_dom"/>
</dbReference>
<dbReference type="Pfam" id="PF02518">
    <property type="entry name" value="HATPase_c"/>
    <property type="match status" value="1"/>
</dbReference>
<dbReference type="InterPro" id="IPR035965">
    <property type="entry name" value="PAS-like_dom_sf"/>
</dbReference>
<dbReference type="InterPro" id="IPR036890">
    <property type="entry name" value="HATPase_C_sf"/>
</dbReference>
<dbReference type="InterPro" id="IPR029016">
    <property type="entry name" value="GAF-like_dom_sf"/>
</dbReference>
<feature type="domain" description="Response regulatory" evidence="9">
    <location>
        <begin position="607"/>
        <end position="723"/>
    </location>
</feature>
<evidence type="ECO:0000256" key="2">
    <source>
        <dbReference type="ARBA" id="ARBA00012438"/>
    </source>
</evidence>
<dbReference type="SUPFAM" id="SSF52172">
    <property type="entry name" value="CheY-like"/>
    <property type="match status" value="1"/>
</dbReference>
<dbReference type="SMART" id="SM00448">
    <property type="entry name" value="REC"/>
    <property type="match status" value="1"/>
</dbReference>
<dbReference type="InterPro" id="IPR013656">
    <property type="entry name" value="PAS_4"/>
</dbReference>
<dbReference type="OrthoDB" id="5389366at2"/>
<dbReference type="Gene3D" id="1.10.287.130">
    <property type="match status" value="1"/>
</dbReference>
<accession>A0A158H3Z4</accession>
<dbReference type="PRINTS" id="PR00344">
    <property type="entry name" value="BCTRLSENSOR"/>
</dbReference>
<dbReference type="InterPro" id="IPR004358">
    <property type="entry name" value="Sig_transdc_His_kin-like_C"/>
</dbReference>
<evidence type="ECO:0000256" key="5">
    <source>
        <dbReference type="ARBA" id="ARBA00022777"/>
    </source>
</evidence>
<dbReference type="GO" id="GO:0000155">
    <property type="term" value="F:phosphorelay sensor kinase activity"/>
    <property type="evidence" value="ECO:0007669"/>
    <property type="project" value="InterPro"/>
</dbReference>
<dbReference type="AlphaFoldDB" id="A0A158H3Z4"/>
<dbReference type="RefSeq" id="WP_082850560.1">
    <property type="nucleotide sequence ID" value="NZ_FCOC02000013.1"/>
</dbReference>
<dbReference type="InterPro" id="IPR011006">
    <property type="entry name" value="CheY-like_superfamily"/>
</dbReference>
<evidence type="ECO:0000313" key="11">
    <source>
        <dbReference type="Proteomes" id="UP000054893"/>
    </source>
</evidence>
<feature type="modified residue" description="4-aspartylphosphate" evidence="6">
    <location>
        <position position="657"/>
    </location>
</feature>
<dbReference type="SUPFAM" id="SSF55785">
    <property type="entry name" value="PYP-like sensor domain (PAS domain)"/>
    <property type="match status" value="1"/>
</dbReference>
<dbReference type="PROSITE" id="PS50109">
    <property type="entry name" value="HIS_KIN"/>
    <property type="match status" value="1"/>
</dbReference>
<dbReference type="SMART" id="SM00387">
    <property type="entry name" value="HATPase_c"/>
    <property type="match status" value="1"/>
</dbReference>
<dbReference type="Gene3D" id="3.30.450.40">
    <property type="match status" value="1"/>
</dbReference>
<evidence type="ECO:0000256" key="4">
    <source>
        <dbReference type="ARBA" id="ARBA00022679"/>
    </source>
</evidence>
<proteinExistence type="predicted"/>
<dbReference type="EMBL" id="FCOC02000013">
    <property type="protein sequence ID" value="SAL38771.1"/>
    <property type="molecule type" value="Genomic_DNA"/>
</dbReference>
<dbReference type="SMART" id="SM00065">
    <property type="entry name" value="GAF"/>
    <property type="match status" value="1"/>
</dbReference>
<dbReference type="SUPFAM" id="SSF55781">
    <property type="entry name" value="GAF domain-like"/>
    <property type="match status" value="1"/>
</dbReference>
<keyword evidence="7" id="KW-0175">Coiled coil</keyword>
<dbReference type="InterPro" id="IPR005467">
    <property type="entry name" value="His_kinase_dom"/>
</dbReference>
<dbReference type="PANTHER" id="PTHR43065">
    <property type="entry name" value="SENSOR HISTIDINE KINASE"/>
    <property type="match status" value="1"/>
</dbReference>
<sequence length="736" mass="80017">MSNEKAVLCRVLPDPGSSGEPAELLTTLFEQSPSFMAILEGPTHRIVRANANYLRLVGDRPILGRTVADALPDAQAQGYGELLDKVFNTGEAYSAFSAKYAVQTVAGGPVVEWFVDFVFQPLRDSDGTITGIFVEGYDVTDRTQVHAFHLALLRLSDEFQTLGTPEEFSFAACRVLGEALQVSRVGYGTIDPIAETLHVERDWTALGIETLAGVTPLREYGSFIDSLKKNEFIRIADVREDPRTSFAAAALESKSARSFMNVPVVEKGVLVAVLFVNHAQQRDWTETETTFMREVALRTRTAVERARGILDLQESELRLRAANESLEQRVQERTRALMEIEERFRQSQKMEAIGQLTGGIAHDFNNLLASMSVSMEVLEMRLKQGDTENAQRYIGMAKDSVKRAASLTQRLLAFSRRQTLDPKPMDVNRLIGNLEDLISWTVGPSVSVDVAGAGDLWLTKVDASQLENALLNLCINARDAMTPAGGKLTIEAANKWLDASAAAQLDLAPGQYISIGVTDTGCGMSPETISRAFDPFFTTKPMGQGTGLGLSMVYGFVRQSGGQVHVASEIGRGTTMSLYLPRYSGGIDTESARASPEHLKMHADGECVLVVEDEETIREIIVESLTAEGYVVLSAASGVDGQKVFESGRKIDLLLTDVGLPGGMNGRQLADAARVRCPGLAVIFMTGYAEHAVVGKGFLEQGMSVVTKPFELGPLTVMIRSMIDGNRAMPDAASRS</sequence>
<dbReference type="Proteomes" id="UP000054893">
    <property type="component" value="Unassembled WGS sequence"/>
</dbReference>
<keyword evidence="5 10" id="KW-0418">Kinase</keyword>
<dbReference type="Pfam" id="PF00072">
    <property type="entry name" value="Response_reg"/>
    <property type="match status" value="1"/>
</dbReference>
<evidence type="ECO:0000259" key="8">
    <source>
        <dbReference type="PROSITE" id="PS50109"/>
    </source>
</evidence>
<dbReference type="PANTHER" id="PTHR43065:SF42">
    <property type="entry name" value="TWO-COMPONENT SENSOR PPRA"/>
    <property type="match status" value="1"/>
</dbReference>
<dbReference type="Gene3D" id="3.40.50.2300">
    <property type="match status" value="1"/>
</dbReference>
<dbReference type="SUPFAM" id="SSF47384">
    <property type="entry name" value="Homodimeric domain of signal transducing histidine kinase"/>
    <property type="match status" value="1"/>
</dbReference>
<dbReference type="EC" id="2.7.13.3" evidence="2"/>